<keyword evidence="3" id="KW-0131">Cell cycle</keyword>
<keyword evidence="1" id="KW-0132">Cell division</keyword>
<dbReference type="InterPro" id="IPR046965">
    <property type="entry name" value="Cyclin_A/B-like"/>
</dbReference>
<feature type="domain" description="Cyclin-like" evidence="5">
    <location>
        <begin position="143"/>
        <end position="228"/>
    </location>
</feature>
<dbReference type="SUPFAM" id="SSF47954">
    <property type="entry name" value="Cyclin-like"/>
    <property type="match status" value="2"/>
</dbReference>
<evidence type="ECO:0000256" key="3">
    <source>
        <dbReference type="ARBA" id="ARBA00023306"/>
    </source>
</evidence>
<evidence type="ECO:0008006" key="9">
    <source>
        <dbReference type="Google" id="ProtNLM"/>
    </source>
</evidence>
<dbReference type="PIRSF" id="PIRSF001771">
    <property type="entry name" value="Cyclin_A_B_D_E"/>
    <property type="match status" value="1"/>
</dbReference>
<feature type="domain" description="Cyclin C-terminal" evidence="6">
    <location>
        <begin position="237"/>
        <end position="353"/>
    </location>
</feature>
<dbReference type="InterPro" id="IPR039361">
    <property type="entry name" value="Cyclin"/>
</dbReference>
<evidence type="ECO:0000313" key="7">
    <source>
        <dbReference type="EMBL" id="PNF15963.1"/>
    </source>
</evidence>
<evidence type="ECO:0000256" key="1">
    <source>
        <dbReference type="ARBA" id="ARBA00022618"/>
    </source>
</evidence>
<evidence type="ECO:0000256" key="2">
    <source>
        <dbReference type="ARBA" id="ARBA00023127"/>
    </source>
</evidence>
<dbReference type="InterPro" id="IPR004367">
    <property type="entry name" value="Cyclin_C-dom"/>
</dbReference>
<dbReference type="InterPro" id="IPR006671">
    <property type="entry name" value="Cyclin_N"/>
</dbReference>
<dbReference type="InterPro" id="IPR013763">
    <property type="entry name" value="Cyclin-like_dom"/>
</dbReference>
<dbReference type="Proteomes" id="UP000235965">
    <property type="component" value="Unassembled WGS sequence"/>
</dbReference>
<dbReference type="AlphaFoldDB" id="A0A2J7PI12"/>
<dbReference type="OrthoDB" id="5590282at2759"/>
<dbReference type="SMART" id="SM00385">
    <property type="entry name" value="CYCLIN"/>
    <property type="match status" value="2"/>
</dbReference>
<keyword evidence="8" id="KW-1185">Reference proteome</keyword>
<evidence type="ECO:0000256" key="4">
    <source>
        <dbReference type="RuleBase" id="RU000383"/>
    </source>
</evidence>
<keyword evidence="2 4" id="KW-0195">Cyclin</keyword>
<sequence length="364" mass="41500">MQQLKASFCEDVDQGMSLKCVLRTLETQPRLAIRDKNIPICAKQSYASIACGKENQLAEHVSQSRRLLVRNVSVKNKGGNSKKNKANLCTTDTSKTETLQDAFLYVSEYSSDIIDYLQQIEEEKHVSHSILSKYAVSHDIIVNWLTRVQHRLALPGWTLHAAVSLLDTAICIKGVKTQELQLVASTALWITAKCDMKNQVPRISTFCSLSEYSFHKVDMCDMELTLLKLSNFNLHIVNPLTFVSYYLYRLCVRSDEVYYTCNYLLDIMYLDINFSTKRPSLLAAAAVYAALHIYQKQELWKEQENIKGFYTSEKIVNISDIMLNELKKNGCDTGPFKKYSSSRYNKLSTILCDWVKSSSSKAIQ</sequence>
<evidence type="ECO:0000259" key="6">
    <source>
        <dbReference type="SMART" id="SM01332"/>
    </source>
</evidence>
<dbReference type="Gene3D" id="1.10.472.10">
    <property type="entry name" value="Cyclin-like"/>
    <property type="match status" value="2"/>
</dbReference>
<feature type="domain" description="Cyclin-like" evidence="5">
    <location>
        <begin position="241"/>
        <end position="324"/>
    </location>
</feature>
<dbReference type="InterPro" id="IPR036915">
    <property type="entry name" value="Cyclin-like_sf"/>
</dbReference>
<accession>A0A2J7PI12</accession>
<comment type="similarity">
    <text evidence="4">Belongs to the cyclin family.</text>
</comment>
<dbReference type="SMART" id="SM01332">
    <property type="entry name" value="Cyclin_C"/>
    <property type="match status" value="1"/>
</dbReference>
<dbReference type="Pfam" id="PF02984">
    <property type="entry name" value="Cyclin_C"/>
    <property type="match status" value="1"/>
</dbReference>
<dbReference type="PANTHER" id="PTHR10177">
    <property type="entry name" value="CYCLINS"/>
    <property type="match status" value="1"/>
</dbReference>
<proteinExistence type="inferred from homology"/>
<comment type="caution">
    <text evidence="7">The sequence shown here is derived from an EMBL/GenBank/DDBJ whole genome shotgun (WGS) entry which is preliminary data.</text>
</comment>
<dbReference type="EMBL" id="NEVH01025130">
    <property type="protein sequence ID" value="PNF15963.1"/>
    <property type="molecule type" value="Genomic_DNA"/>
</dbReference>
<dbReference type="GO" id="GO:0051301">
    <property type="term" value="P:cell division"/>
    <property type="evidence" value="ECO:0007669"/>
    <property type="project" value="UniProtKB-KW"/>
</dbReference>
<evidence type="ECO:0000313" key="8">
    <source>
        <dbReference type="Proteomes" id="UP000235965"/>
    </source>
</evidence>
<reference evidence="7 8" key="1">
    <citation type="submission" date="2017-12" db="EMBL/GenBank/DDBJ databases">
        <title>Hemimetabolous genomes reveal molecular basis of termite eusociality.</title>
        <authorList>
            <person name="Harrison M.C."/>
            <person name="Jongepier E."/>
            <person name="Robertson H.M."/>
            <person name="Arning N."/>
            <person name="Bitard-Feildel T."/>
            <person name="Chao H."/>
            <person name="Childers C.P."/>
            <person name="Dinh H."/>
            <person name="Doddapaneni H."/>
            <person name="Dugan S."/>
            <person name="Gowin J."/>
            <person name="Greiner C."/>
            <person name="Han Y."/>
            <person name="Hu H."/>
            <person name="Hughes D.S.T."/>
            <person name="Huylmans A.-K."/>
            <person name="Kemena C."/>
            <person name="Kremer L.P.M."/>
            <person name="Lee S.L."/>
            <person name="Lopez-Ezquerra A."/>
            <person name="Mallet L."/>
            <person name="Monroy-Kuhn J.M."/>
            <person name="Moser A."/>
            <person name="Murali S.C."/>
            <person name="Muzny D.M."/>
            <person name="Otani S."/>
            <person name="Piulachs M.-D."/>
            <person name="Poelchau M."/>
            <person name="Qu J."/>
            <person name="Schaub F."/>
            <person name="Wada-Katsumata A."/>
            <person name="Worley K.C."/>
            <person name="Xie Q."/>
            <person name="Ylla G."/>
            <person name="Poulsen M."/>
            <person name="Gibbs R.A."/>
            <person name="Schal C."/>
            <person name="Richards S."/>
            <person name="Belles X."/>
            <person name="Korb J."/>
            <person name="Bornberg-Bauer E."/>
        </authorList>
    </citation>
    <scope>NUCLEOTIDE SEQUENCE [LARGE SCALE GENOMIC DNA]</scope>
    <source>
        <tissue evidence="7">Whole body</tissue>
    </source>
</reference>
<name>A0A2J7PI12_9NEOP</name>
<evidence type="ECO:0000259" key="5">
    <source>
        <dbReference type="SMART" id="SM00385"/>
    </source>
</evidence>
<dbReference type="GO" id="GO:0044772">
    <property type="term" value="P:mitotic cell cycle phase transition"/>
    <property type="evidence" value="ECO:0007669"/>
    <property type="project" value="InterPro"/>
</dbReference>
<organism evidence="7 8">
    <name type="scientific">Cryptotermes secundus</name>
    <dbReference type="NCBI Taxonomy" id="105785"/>
    <lineage>
        <taxon>Eukaryota</taxon>
        <taxon>Metazoa</taxon>
        <taxon>Ecdysozoa</taxon>
        <taxon>Arthropoda</taxon>
        <taxon>Hexapoda</taxon>
        <taxon>Insecta</taxon>
        <taxon>Pterygota</taxon>
        <taxon>Neoptera</taxon>
        <taxon>Polyneoptera</taxon>
        <taxon>Dictyoptera</taxon>
        <taxon>Blattodea</taxon>
        <taxon>Blattoidea</taxon>
        <taxon>Termitoidae</taxon>
        <taxon>Kalotermitidae</taxon>
        <taxon>Cryptotermitinae</taxon>
        <taxon>Cryptotermes</taxon>
    </lineage>
</organism>
<dbReference type="Pfam" id="PF00134">
    <property type="entry name" value="Cyclin_N"/>
    <property type="match status" value="1"/>
</dbReference>
<dbReference type="GO" id="GO:0016538">
    <property type="term" value="F:cyclin-dependent protein serine/threonine kinase regulator activity"/>
    <property type="evidence" value="ECO:0007669"/>
    <property type="project" value="InterPro"/>
</dbReference>
<gene>
    <name evidence="7" type="ORF">B7P43_G07477</name>
</gene>
<protein>
    <recommendedName>
        <fullName evidence="9">Cyclin N-terminal domain-containing protein</fullName>
    </recommendedName>
</protein>